<evidence type="ECO:0000256" key="1">
    <source>
        <dbReference type="SAM" id="MobiDB-lite"/>
    </source>
</evidence>
<feature type="compositionally biased region" description="Pro residues" evidence="1">
    <location>
        <begin position="124"/>
        <end position="135"/>
    </location>
</feature>
<dbReference type="EnsemblMetazoa" id="ACOM033351-RA">
    <property type="protein sequence ID" value="ACOM033351-PA.1"/>
    <property type="gene ID" value="ACOM033351"/>
</dbReference>
<proteinExistence type="predicted"/>
<feature type="compositionally biased region" description="Gly residues" evidence="1">
    <location>
        <begin position="144"/>
        <end position="157"/>
    </location>
</feature>
<dbReference type="VEuPathDB" id="VectorBase:ACON2_036578"/>
<sequence length="240" mass="25052">MAEQNQHNQVSNRAQHHAVRTIGRTVSTGSGASAAGAGGAAAAAASAMTILAESSTTPTDLPHAPHEHQQPHQHHHQQQQQQQQAHHEQLRVSDHELLEPEPDELLPGAHYGPGATMLVGMMPPLLPPGTSPAPLRPTNARSSAGGGSSGTSNGSGGPASVGSIVLLNDSNAHSPDTATAALLSSYNGAAAHQHQMLQQPCNNALMSNSLAMAYRNQNNFMTNSHQQQCGGYLPLQTRAW</sequence>
<feature type="region of interest" description="Disordered" evidence="1">
    <location>
        <begin position="122"/>
        <end position="157"/>
    </location>
</feature>
<protein>
    <submittedName>
        <fullName evidence="2">Uncharacterized protein</fullName>
    </submittedName>
</protein>
<name>A0A8W7PKG1_ANOCL</name>
<organism evidence="2">
    <name type="scientific">Anopheles coluzzii</name>
    <name type="common">African malaria mosquito</name>
    <dbReference type="NCBI Taxonomy" id="1518534"/>
    <lineage>
        <taxon>Eukaryota</taxon>
        <taxon>Metazoa</taxon>
        <taxon>Ecdysozoa</taxon>
        <taxon>Arthropoda</taxon>
        <taxon>Hexapoda</taxon>
        <taxon>Insecta</taxon>
        <taxon>Pterygota</taxon>
        <taxon>Neoptera</taxon>
        <taxon>Endopterygota</taxon>
        <taxon>Diptera</taxon>
        <taxon>Nematocera</taxon>
        <taxon>Culicoidea</taxon>
        <taxon>Culicidae</taxon>
        <taxon>Anophelinae</taxon>
        <taxon>Anopheles</taxon>
    </lineage>
</organism>
<evidence type="ECO:0000313" key="2">
    <source>
        <dbReference type="EnsemblMetazoa" id="ACOM033351-PA.1"/>
    </source>
</evidence>
<accession>A0A8W7PKG1</accession>
<reference evidence="2" key="1">
    <citation type="submission" date="2022-08" db="UniProtKB">
        <authorList>
            <consortium name="EnsemblMetazoa"/>
        </authorList>
    </citation>
    <scope>IDENTIFICATION</scope>
</reference>
<dbReference type="AlphaFoldDB" id="A0A8W7PKG1"/>
<feature type="region of interest" description="Disordered" evidence="1">
    <location>
        <begin position="54"/>
        <end position="90"/>
    </location>
</feature>
<dbReference type="Proteomes" id="UP000075882">
    <property type="component" value="Unassembled WGS sequence"/>
</dbReference>